<keyword evidence="8" id="KW-1133">Transmembrane helix</keyword>
<dbReference type="SUPFAM" id="SSF55486">
    <property type="entry name" value="Metalloproteases ('zincins'), catalytic domain"/>
    <property type="match status" value="1"/>
</dbReference>
<comment type="similarity">
    <text evidence="1 7">Belongs to the peptidase M3 family.</text>
</comment>
<dbReference type="Gene3D" id="1.10.1370.40">
    <property type="match status" value="1"/>
</dbReference>
<keyword evidence="4 7" id="KW-0378">Hydrolase</keyword>
<dbReference type="InterPro" id="IPR001567">
    <property type="entry name" value="Pept_M3A_M3B_dom"/>
</dbReference>
<dbReference type="Proteomes" id="UP000541444">
    <property type="component" value="Unassembled WGS sequence"/>
</dbReference>
<dbReference type="Gene3D" id="1.10.1370.10">
    <property type="entry name" value="Neurolysin, domain 3"/>
    <property type="match status" value="1"/>
</dbReference>
<evidence type="ECO:0000256" key="1">
    <source>
        <dbReference type="ARBA" id="ARBA00006040"/>
    </source>
</evidence>
<dbReference type="GO" id="GO:0006518">
    <property type="term" value="P:peptide metabolic process"/>
    <property type="evidence" value="ECO:0007669"/>
    <property type="project" value="TreeGrafter"/>
</dbReference>
<keyword evidence="2 7" id="KW-0645">Protease</keyword>
<comment type="cofactor">
    <cofactor evidence="7">
        <name>Zn(2+)</name>
        <dbReference type="ChEBI" id="CHEBI:29105"/>
    </cofactor>
    <text evidence="7">Binds 1 zinc ion.</text>
</comment>
<keyword evidence="8" id="KW-0812">Transmembrane</keyword>
<dbReference type="GO" id="GO:0006508">
    <property type="term" value="P:proteolysis"/>
    <property type="evidence" value="ECO:0007669"/>
    <property type="project" value="UniProtKB-KW"/>
</dbReference>
<evidence type="ECO:0000256" key="6">
    <source>
        <dbReference type="ARBA" id="ARBA00023049"/>
    </source>
</evidence>
<dbReference type="InterPro" id="IPR024077">
    <property type="entry name" value="Neurolysin/TOP_dom2"/>
</dbReference>
<evidence type="ECO:0000313" key="11">
    <source>
        <dbReference type="Proteomes" id="UP000541444"/>
    </source>
</evidence>
<sequence length="359" mass="39641">MFLTFFYSPAIVVETKYLNWYAISLIVYICGSSLPLSAIRGLLVLCILDCSPGMAWAIVNLCPFVGFKKIRNFKSQRSDQRYVDLEPLDETFFTGMMKSSAYNLDSTVISYYFPLLQCNEGLKVLVQSLFGATFHSIPLAPGESCHEDVLKMSLHHPEEVLCMGLPISEEFAKHYLTGEVIPEEVVESMKGARNIYAGRRLTSLIALALNLEESFFDKVGALHTPMAFLGELSALEEEVYGASAHSDYGMITLLATDSVRTLEACFAASTVQLFCYYSYIYAKCLAATIWADVCAKDPLSLATGTTLRAKMLQHEGAKEASTLLKDLVGSDGIQKYHGKVLVPNLTSLCQEMGLIEDQG</sequence>
<accession>A0A7J7NEN5</accession>
<dbReference type="InterPro" id="IPR045090">
    <property type="entry name" value="Pept_M3A_M3B"/>
</dbReference>
<feature type="domain" description="Peptidase M3A/M3B catalytic" evidence="9">
    <location>
        <begin position="159"/>
        <end position="330"/>
    </location>
</feature>
<dbReference type="AlphaFoldDB" id="A0A7J7NEN5"/>
<protein>
    <recommendedName>
        <fullName evidence="9">Peptidase M3A/M3B catalytic domain-containing protein</fullName>
    </recommendedName>
</protein>
<reference evidence="10 11" key="1">
    <citation type="journal article" date="2020" name="IScience">
        <title>Genome Sequencing of the Endangered Kingdonia uniflora (Circaeasteraceae, Ranunculales) Reveals Potential Mechanisms of Evolutionary Specialization.</title>
        <authorList>
            <person name="Sun Y."/>
            <person name="Deng T."/>
            <person name="Zhang A."/>
            <person name="Moore M.J."/>
            <person name="Landis J.B."/>
            <person name="Lin N."/>
            <person name="Zhang H."/>
            <person name="Zhang X."/>
            <person name="Huang J."/>
            <person name="Zhang X."/>
            <person name="Sun H."/>
            <person name="Wang H."/>
        </authorList>
    </citation>
    <scope>NUCLEOTIDE SEQUENCE [LARGE SCALE GENOMIC DNA]</scope>
    <source>
        <strain evidence="10">TB1705</strain>
        <tissue evidence="10">Leaf</tissue>
    </source>
</reference>
<dbReference type="GO" id="GO:0004222">
    <property type="term" value="F:metalloendopeptidase activity"/>
    <property type="evidence" value="ECO:0007669"/>
    <property type="project" value="InterPro"/>
</dbReference>
<evidence type="ECO:0000256" key="2">
    <source>
        <dbReference type="ARBA" id="ARBA00022670"/>
    </source>
</evidence>
<evidence type="ECO:0000256" key="3">
    <source>
        <dbReference type="ARBA" id="ARBA00022723"/>
    </source>
</evidence>
<dbReference type="OrthoDB" id="17530at2759"/>
<keyword evidence="8" id="KW-0472">Membrane</keyword>
<evidence type="ECO:0000259" key="9">
    <source>
        <dbReference type="Pfam" id="PF01432"/>
    </source>
</evidence>
<proteinExistence type="inferred from homology"/>
<dbReference type="PANTHER" id="PTHR11804">
    <property type="entry name" value="PROTEASE M3 THIMET OLIGOPEPTIDASE-RELATED"/>
    <property type="match status" value="1"/>
</dbReference>
<keyword evidence="11" id="KW-1185">Reference proteome</keyword>
<evidence type="ECO:0000256" key="4">
    <source>
        <dbReference type="ARBA" id="ARBA00022801"/>
    </source>
</evidence>
<gene>
    <name evidence="10" type="ORF">GIB67_012578</name>
</gene>
<evidence type="ECO:0000256" key="5">
    <source>
        <dbReference type="ARBA" id="ARBA00022833"/>
    </source>
</evidence>
<dbReference type="EMBL" id="JACGCM010000816">
    <property type="protein sequence ID" value="KAF6165681.1"/>
    <property type="molecule type" value="Genomic_DNA"/>
</dbReference>
<dbReference type="GO" id="GO:0046872">
    <property type="term" value="F:metal ion binding"/>
    <property type="evidence" value="ECO:0007669"/>
    <property type="project" value="UniProtKB-UniRule"/>
</dbReference>
<evidence type="ECO:0000256" key="8">
    <source>
        <dbReference type="SAM" id="Phobius"/>
    </source>
</evidence>
<organism evidence="10 11">
    <name type="scientific">Kingdonia uniflora</name>
    <dbReference type="NCBI Taxonomy" id="39325"/>
    <lineage>
        <taxon>Eukaryota</taxon>
        <taxon>Viridiplantae</taxon>
        <taxon>Streptophyta</taxon>
        <taxon>Embryophyta</taxon>
        <taxon>Tracheophyta</taxon>
        <taxon>Spermatophyta</taxon>
        <taxon>Magnoliopsida</taxon>
        <taxon>Ranunculales</taxon>
        <taxon>Circaeasteraceae</taxon>
        <taxon>Kingdonia</taxon>
    </lineage>
</organism>
<keyword evidence="6 7" id="KW-0482">Metalloprotease</keyword>
<evidence type="ECO:0000313" key="10">
    <source>
        <dbReference type="EMBL" id="KAF6165681.1"/>
    </source>
</evidence>
<dbReference type="Pfam" id="PF01432">
    <property type="entry name" value="Peptidase_M3"/>
    <property type="match status" value="2"/>
</dbReference>
<evidence type="ECO:0000256" key="7">
    <source>
        <dbReference type="RuleBase" id="RU003435"/>
    </source>
</evidence>
<keyword evidence="3 7" id="KW-0479">Metal-binding</keyword>
<dbReference type="PANTHER" id="PTHR11804:SF79">
    <property type="entry name" value="MITOCHONDRIAL INTERMEDIATE PEPTIDASE"/>
    <property type="match status" value="1"/>
</dbReference>
<keyword evidence="5 7" id="KW-0862">Zinc</keyword>
<comment type="caution">
    <text evidence="10">The sequence shown here is derived from an EMBL/GenBank/DDBJ whole genome shotgun (WGS) entry which is preliminary data.</text>
</comment>
<feature type="domain" description="Peptidase M3A/M3B catalytic" evidence="9">
    <location>
        <begin position="68"/>
        <end position="156"/>
    </location>
</feature>
<name>A0A7J7NEN5_9MAGN</name>
<feature type="transmembrane region" description="Helical" evidence="8">
    <location>
        <begin position="18"/>
        <end position="36"/>
    </location>
</feature>